<comment type="caution">
    <text evidence="2">The sequence shown here is derived from an EMBL/GenBank/DDBJ whole genome shotgun (WGS) entry which is preliminary data.</text>
</comment>
<dbReference type="AlphaFoldDB" id="A0A2T2Z4Z8"/>
<dbReference type="SUPFAM" id="SSF140453">
    <property type="entry name" value="EsxAB dimer-like"/>
    <property type="match status" value="1"/>
</dbReference>
<dbReference type="InterPro" id="IPR010310">
    <property type="entry name" value="T7SS_ESAT-6-like"/>
</dbReference>
<name>A0A2T2Z4Z8_9NOCA</name>
<gene>
    <name evidence="2" type="ORF">C8259_13875</name>
</gene>
<dbReference type="Gene3D" id="1.10.287.1060">
    <property type="entry name" value="ESAT-6-like"/>
    <property type="match status" value="1"/>
</dbReference>
<evidence type="ECO:0000256" key="1">
    <source>
        <dbReference type="RuleBase" id="RU362001"/>
    </source>
</evidence>
<dbReference type="NCBIfam" id="TIGR03930">
    <property type="entry name" value="WXG100_ESAT6"/>
    <property type="match status" value="1"/>
</dbReference>
<dbReference type="EMBL" id="PYHS01000006">
    <property type="protein sequence ID" value="PSR62844.1"/>
    <property type="molecule type" value="Genomic_DNA"/>
</dbReference>
<dbReference type="RefSeq" id="WP_063031136.1">
    <property type="nucleotide sequence ID" value="NZ_PYHS01000006.1"/>
</dbReference>
<proteinExistence type="inferred from homology"/>
<dbReference type="Proteomes" id="UP000241647">
    <property type="component" value="Unassembled WGS sequence"/>
</dbReference>
<accession>A0A2T2Z4Z8</accession>
<sequence>MTDYSRDFSFDLDDLDQLASRADGFIGFLTDSLDGIDQRIAAIQQTWHGKAADAQHQAYQEWALGAAEVVEGLTTMHAAIRTARTAYQEAQDINLRMSGG</sequence>
<protein>
    <recommendedName>
        <fullName evidence="1">ESAT-6-like protein</fullName>
    </recommendedName>
</protein>
<comment type="similarity">
    <text evidence="1">Belongs to the WXG100 family.</text>
</comment>
<dbReference type="InterPro" id="IPR036689">
    <property type="entry name" value="ESAT-6-like_sf"/>
</dbReference>
<reference evidence="2 3" key="1">
    <citation type="submission" date="2018-02" db="EMBL/GenBank/DDBJ databases">
        <title>8 Nocardia nova and 1 Nocardia cyriacigeorgica strain used for evolution to TMP-SMX.</title>
        <authorList>
            <person name="Mehta H."/>
            <person name="Weng J."/>
            <person name="Shamoo Y."/>
        </authorList>
    </citation>
    <scope>NUCLEOTIDE SEQUENCE [LARGE SCALE GENOMIC DNA]</scope>
    <source>
        <strain evidence="2 3">ATCC 33727</strain>
    </source>
</reference>
<evidence type="ECO:0000313" key="2">
    <source>
        <dbReference type="EMBL" id="PSR62844.1"/>
    </source>
</evidence>
<evidence type="ECO:0000313" key="3">
    <source>
        <dbReference type="Proteomes" id="UP000241647"/>
    </source>
</evidence>
<dbReference type="Pfam" id="PF06013">
    <property type="entry name" value="WXG100"/>
    <property type="match status" value="1"/>
</dbReference>
<organism evidence="2 3">
    <name type="scientific">Nocardia nova</name>
    <dbReference type="NCBI Taxonomy" id="37330"/>
    <lineage>
        <taxon>Bacteria</taxon>
        <taxon>Bacillati</taxon>
        <taxon>Actinomycetota</taxon>
        <taxon>Actinomycetes</taxon>
        <taxon>Mycobacteriales</taxon>
        <taxon>Nocardiaceae</taxon>
        <taxon>Nocardia</taxon>
    </lineage>
</organism>